<dbReference type="Proteomes" id="UP000031637">
    <property type="component" value="Chromosome"/>
</dbReference>
<keyword evidence="1" id="KW-0472">Membrane</keyword>
<evidence type="ECO:0000313" key="3">
    <source>
        <dbReference type="Proteomes" id="UP000031637"/>
    </source>
</evidence>
<dbReference type="KEGG" id="shd:SUTH_00223"/>
<keyword evidence="1" id="KW-0812">Transmembrane</keyword>
<dbReference type="AlphaFoldDB" id="W0SBB3"/>
<evidence type="ECO:0000256" key="1">
    <source>
        <dbReference type="SAM" id="Phobius"/>
    </source>
</evidence>
<proteinExistence type="predicted"/>
<keyword evidence="3" id="KW-1185">Reference proteome</keyword>
<dbReference type="EMBL" id="AP012547">
    <property type="protein sequence ID" value="BAO28040.1"/>
    <property type="molecule type" value="Genomic_DNA"/>
</dbReference>
<organism evidence="2 3">
    <name type="scientific">Sulfuritalea hydrogenivorans sk43H</name>
    <dbReference type="NCBI Taxonomy" id="1223802"/>
    <lineage>
        <taxon>Bacteria</taxon>
        <taxon>Pseudomonadati</taxon>
        <taxon>Pseudomonadota</taxon>
        <taxon>Betaproteobacteria</taxon>
        <taxon>Nitrosomonadales</taxon>
        <taxon>Sterolibacteriaceae</taxon>
        <taxon>Sulfuritalea</taxon>
    </lineage>
</organism>
<evidence type="ECO:0000313" key="2">
    <source>
        <dbReference type="EMBL" id="BAO28040.1"/>
    </source>
</evidence>
<keyword evidence="1" id="KW-1133">Transmembrane helix</keyword>
<gene>
    <name evidence="2" type="ORF">SUTH_00223</name>
</gene>
<sequence length="117" mass="13326">MVRSRPRDEVKEASRQVSAATGIRVSPGLMQKVLAAQNRERKQLQGEMAKVRGLMPLLMKPRNGERWTSAERIALQEQLRALAYLSPYLVVMALPGSFVALPVLAWWLDRRRQNRSS</sequence>
<dbReference type="RefSeq" id="WP_231851076.1">
    <property type="nucleotide sequence ID" value="NZ_AP012547.1"/>
</dbReference>
<dbReference type="HOGENOM" id="CLU_173187_0_0_4"/>
<name>W0SBB3_9PROT</name>
<feature type="transmembrane region" description="Helical" evidence="1">
    <location>
        <begin position="88"/>
        <end position="108"/>
    </location>
</feature>
<accession>W0SBB3</accession>
<dbReference type="STRING" id="1223802.SUTH_00223"/>
<protein>
    <submittedName>
        <fullName evidence="2">Uncharacterized protein</fullName>
    </submittedName>
</protein>
<reference evidence="2 3" key="1">
    <citation type="journal article" date="2014" name="Syst. Appl. Microbiol.">
        <title>Complete genomes of freshwater sulfur oxidizers Sulfuricella denitrificans skB26 and Sulfuritalea hydrogenivorans sk43H: genetic insights into the sulfur oxidation pathway of betaproteobacteria.</title>
        <authorList>
            <person name="Watanabe T."/>
            <person name="Kojima H."/>
            <person name="Fukui M."/>
        </authorList>
    </citation>
    <scope>NUCLEOTIDE SEQUENCE [LARGE SCALE GENOMIC DNA]</scope>
    <source>
        <strain evidence="2">DSM22779</strain>
    </source>
</reference>